<name>A0A9D1GNI7_9BACT</name>
<dbReference type="Pfam" id="PF13187">
    <property type="entry name" value="Fer4_9"/>
    <property type="match status" value="1"/>
</dbReference>
<dbReference type="CDD" id="cd19096">
    <property type="entry name" value="AKR_Fe-S_oxidoreductase"/>
    <property type="match status" value="1"/>
</dbReference>
<dbReference type="PROSITE" id="PS51257">
    <property type="entry name" value="PROKAR_LIPOPROTEIN"/>
    <property type="match status" value="1"/>
</dbReference>
<dbReference type="NCBIfam" id="TIGR01409">
    <property type="entry name" value="TAT_signal_seq"/>
    <property type="match status" value="1"/>
</dbReference>
<keyword evidence="3" id="KW-0411">Iron-sulfur</keyword>
<dbReference type="PANTHER" id="PTHR43312">
    <property type="entry name" value="D-THREO-ALDOSE 1-DEHYDROGENASE"/>
    <property type="match status" value="1"/>
</dbReference>
<dbReference type="PROSITE" id="PS51318">
    <property type="entry name" value="TAT"/>
    <property type="match status" value="1"/>
</dbReference>
<dbReference type="Gene3D" id="3.30.70.20">
    <property type="match status" value="1"/>
</dbReference>
<dbReference type="SUPFAM" id="SSF51430">
    <property type="entry name" value="NAD(P)-linked oxidoreductase"/>
    <property type="match status" value="1"/>
</dbReference>
<dbReference type="EMBL" id="DVLC01000118">
    <property type="protein sequence ID" value="HIT47448.1"/>
    <property type="molecule type" value="Genomic_DNA"/>
</dbReference>
<evidence type="ECO:0000256" key="1">
    <source>
        <dbReference type="ARBA" id="ARBA00022723"/>
    </source>
</evidence>
<dbReference type="AlphaFoldDB" id="A0A9D1GNI7"/>
<dbReference type="InterPro" id="IPR053135">
    <property type="entry name" value="AKR2_Oxidoreductase"/>
</dbReference>
<dbReference type="PANTHER" id="PTHR43312:SF2">
    <property type="entry name" value="OXIDOREDUCTASE"/>
    <property type="match status" value="1"/>
</dbReference>
<protein>
    <submittedName>
        <fullName evidence="5">Aldo/keto reductase</fullName>
    </submittedName>
</protein>
<dbReference type="Proteomes" id="UP000886881">
    <property type="component" value="Unassembled WGS sequence"/>
</dbReference>
<dbReference type="InterPro" id="IPR017896">
    <property type="entry name" value="4Fe4S_Fe-S-bd"/>
</dbReference>
<dbReference type="Gene3D" id="3.20.20.100">
    <property type="entry name" value="NADP-dependent oxidoreductase domain"/>
    <property type="match status" value="1"/>
</dbReference>
<evidence type="ECO:0000313" key="6">
    <source>
        <dbReference type="Proteomes" id="UP000886881"/>
    </source>
</evidence>
<accession>A0A9D1GNI7</accession>
<dbReference type="PROSITE" id="PS51379">
    <property type="entry name" value="4FE4S_FER_2"/>
    <property type="match status" value="1"/>
</dbReference>
<feature type="domain" description="4Fe-4S ferredoxin-type" evidence="4">
    <location>
        <begin position="398"/>
        <end position="427"/>
    </location>
</feature>
<dbReference type="PROSITE" id="PS00198">
    <property type="entry name" value="4FE4S_FER_1"/>
    <property type="match status" value="1"/>
</dbReference>
<keyword evidence="2" id="KW-0408">Iron</keyword>
<evidence type="ECO:0000256" key="3">
    <source>
        <dbReference type="ARBA" id="ARBA00023014"/>
    </source>
</evidence>
<dbReference type="InterPro" id="IPR023210">
    <property type="entry name" value="NADP_OxRdtase_dom"/>
</dbReference>
<organism evidence="5 6">
    <name type="scientific">Candidatus Cryptobacteroides merdipullorum</name>
    <dbReference type="NCBI Taxonomy" id="2840771"/>
    <lineage>
        <taxon>Bacteria</taxon>
        <taxon>Pseudomonadati</taxon>
        <taxon>Bacteroidota</taxon>
        <taxon>Bacteroidia</taxon>
        <taxon>Bacteroidales</taxon>
        <taxon>Candidatus Cryptobacteroides</taxon>
    </lineage>
</organism>
<reference evidence="5" key="2">
    <citation type="journal article" date="2021" name="PeerJ">
        <title>Extensive microbial diversity within the chicken gut microbiome revealed by metagenomics and culture.</title>
        <authorList>
            <person name="Gilroy R."/>
            <person name="Ravi A."/>
            <person name="Getino M."/>
            <person name="Pursley I."/>
            <person name="Horton D.L."/>
            <person name="Alikhan N.F."/>
            <person name="Baker D."/>
            <person name="Gharbi K."/>
            <person name="Hall N."/>
            <person name="Watson M."/>
            <person name="Adriaenssens E.M."/>
            <person name="Foster-Nyarko E."/>
            <person name="Jarju S."/>
            <person name="Secka A."/>
            <person name="Antonio M."/>
            <person name="Oren A."/>
            <person name="Chaudhuri R.R."/>
            <person name="La Ragione R."/>
            <person name="Hildebrand F."/>
            <person name="Pallen M.J."/>
        </authorList>
    </citation>
    <scope>NUCLEOTIDE SEQUENCE</scope>
    <source>
        <strain evidence="5">ChiHecec2B26-709</strain>
    </source>
</reference>
<evidence type="ECO:0000256" key="2">
    <source>
        <dbReference type="ARBA" id="ARBA00023004"/>
    </source>
</evidence>
<reference evidence="5" key="1">
    <citation type="submission" date="2020-10" db="EMBL/GenBank/DDBJ databases">
        <authorList>
            <person name="Gilroy R."/>
        </authorList>
    </citation>
    <scope>NUCLEOTIDE SEQUENCE</scope>
    <source>
        <strain evidence="5">ChiHecec2B26-709</strain>
    </source>
</reference>
<comment type="caution">
    <text evidence="5">The sequence shown here is derived from an EMBL/GenBank/DDBJ whole genome shotgun (WGS) entry which is preliminary data.</text>
</comment>
<sequence length="443" mass="49997">MDRRDFLKTAGLGAAAIGVAACSSGISETGAAQQQTGIPDGEMASNYPGIGLLGYGCMRWPMTGGPDGRKVIDQEEVNRLVDVAMAHGVNYYDTSPNYLGGESERATAEALNRYPRDKWLLATKLSNFSDWSYDNSVMMYRNSLEIFKTDHIDYYLLHSIGGMDAFNTRFGTTGIMDFLLRERELGHIRNLGFSFHGNQQGFDELMSLHSKYHWDFVQIQMNYVDWRHAGRNNTDAEYLYGVLDSTGIPVVIMEPLRGGRLADMPVTLADMLQAKDPSGSLASWAFRFAGSFPRVLTVLSGMTYMEHLEDNLRTYLDFKPLSEEEMELLQEVATRMETWPLVRCTGCNYCMPCPYGIDIPGIFKFYNDSLNAGTYVKDSEQEGYAKARRRYLLAYDKAIPTVRQADHCIQCGKCEEACPQHIAVRSELLKIDEYIENLKRETP</sequence>
<dbReference type="InterPro" id="IPR036812">
    <property type="entry name" value="NAD(P)_OxRdtase_dom_sf"/>
</dbReference>
<dbReference type="InterPro" id="IPR006311">
    <property type="entry name" value="TAT_signal"/>
</dbReference>
<dbReference type="SUPFAM" id="SSF46548">
    <property type="entry name" value="alpha-helical ferredoxin"/>
    <property type="match status" value="1"/>
</dbReference>
<gene>
    <name evidence="5" type="ORF">IAC35_06290</name>
</gene>
<dbReference type="Pfam" id="PF00248">
    <property type="entry name" value="Aldo_ket_red"/>
    <property type="match status" value="1"/>
</dbReference>
<dbReference type="GO" id="GO:0046872">
    <property type="term" value="F:metal ion binding"/>
    <property type="evidence" value="ECO:0007669"/>
    <property type="project" value="UniProtKB-KW"/>
</dbReference>
<evidence type="ECO:0000313" key="5">
    <source>
        <dbReference type="EMBL" id="HIT47448.1"/>
    </source>
</evidence>
<dbReference type="InterPro" id="IPR019546">
    <property type="entry name" value="TAT_signal_bac_arc"/>
</dbReference>
<keyword evidence="1" id="KW-0479">Metal-binding</keyword>
<dbReference type="InterPro" id="IPR017900">
    <property type="entry name" value="4Fe4S_Fe_S_CS"/>
</dbReference>
<dbReference type="GO" id="GO:0051536">
    <property type="term" value="F:iron-sulfur cluster binding"/>
    <property type="evidence" value="ECO:0007669"/>
    <property type="project" value="UniProtKB-KW"/>
</dbReference>
<evidence type="ECO:0000259" key="4">
    <source>
        <dbReference type="PROSITE" id="PS51379"/>
    </source>
</evidence>
<proteinExistence type="predicted"/>